<evidence type="ECO:0000256" key="4">
    <source>
        <dbReference type="ARBA" id="ARBA00022932"/>
    </source>
</evidence>
<proteinExistence type="predicted"/>
<dbReference type="RefSeq" id="WP_009142404.1">
    <property type="nucleotide sequence ID" value="NZ_GL830945.1"/>
</dbReference>
<dbReference type="PANTHER" id="PTHR34388">
    <property type="entry name" value="DNA POLYMERASE III SUBUNIT DELTA"/>
    <property type="match status" value="1"/>
</dbReference>
<dbReference type="eggNOG" id="COG1466">
    <property type="taxonomic scope" value="Bacteria"/>
</dbReference>
<reference evidence="6 7" key="1">
    <citation type="submission" date="2011-01" db="EMBL/GenBank/DDBJ databases">
        <authorList>
            <person name="Weinstock G."/>
            <person name="Sodergren E."/>
            <person name="Clifton S."/>
            <person name="Fulton L."/>
            <person name="Fulton B."/>
            <person name="Courtney L."/>
            <person name="Fronick C."/>
            <person name="Harrison M."/>
            <person name="Strong C."/>
            <person name="Farmer C."/>
            <person name="Delahaunty K."/>
            <person name="Markovic C."/>
            <person name="Hall O."/>
            <person name="Minx P."/>
            <person name="Tomlinson C."/>
            <person name="Mitreva M."/>
            <person name="Hou S."/>
            <person name="Chen J."/>
            <person name="Wollam A."/>
            <person name="Pepin K.H."/>
            <person name="Johnson M."/>
            <person name="Bhonagiri V."/>
            <person name="Zhang X."/>
            <person name="Suruliraj S."/>
            <person name="Warren W."/>
            <person name="Chinwalla A."/>
            <person name="Mardis E.R."/>
            <person name="Wilson R.K."/>
        </authorList>
    </citation>
    <scope>NUCLEOTIDE SEQUENCE [LARGE SCALE GENOMIC DNA]</scope>
    <source>
        <strain evidence="7">DSM 22608 / JCM 16073 / KCTC 15190 / YIT 12066</strain>
    </source>
</reference>
<dbReference type="OrthoDB" id="9770982at2"/>
<evidence type="ECO:0000313" key="7">
    <source>
        <dbReference type="Proteomes" id="UP000018458"/>
    </source>
</evidence>
<dbReference type="EMBL" id="AEVO01000007">
    <property type="protein sequence ID" value="EFY08023.1"/>
    <property type="molecule type" value="Genomic_DNA"/>
</dbReference>
<dbReference type="GO" id="GO:0003887">
    <property type="term" value="F:DNA-directed DNA polymerase activity"/>
    <property type="evidence" value="ECO:0007669"/>
    <property type="project" value="UniProtKB-UniRule"/>
</dbReference>
<dbReference type="GO" id="GO:0009360">
    <property type="term" value="C:DNA polymerase III complex"/>
    <property type="evidence" value="ECO:0007669"/>
    <property type="project" value="UniProtKB-UniRule"/>
</dbReference>
<dbReference type="GO" id="GO:0003677">
    <property type="term" value="F:DNA binding"/>
    <property type="evidence" value="ECO:0007669"/>
    <property type="project" value="InterPro"/>
</dbReference>
<dbReference type="PANTHER" id="PTHR34388:SF1">
    <property type="entry name" value="DNA POLYMERASE III SUBUNIT DELTA"/>
    <property type="match status" value="1"/>
</dbReference>
<dbReference type="AlphaFoldDB" id="E8LHK4"/>
<gene>
    <name evidence="6" type="ORF">HMPREF9444_00177</name>
</gene>
<keyword evidence="3" id="KW-0235">DNA replication</keyword>
<comment type="caution">
    <text evidence="6">The sequence shown here is derived from an EMBL/GenBank/DDBJ whole genome shotgun (WGS) entry which is preliminary data.</text>
</comment>
<organism evidence="6 7">
    <name type="scientific">Succinatimonas hippei (strain DSM 22608 / JCM 16073 / KCTC 15190 / YIT 12066)</name>
    <dbReference type="NCBI Taxonomy" id="762983"/>
    <lineage>
        <taxon>Bacteria</taxon>
        <taxon>Pseudomonadati</taxon>
        <taxon>Pseudomonadota</taxon>
        <taxon>Gammaproteobacteria</taxon>
        <taxon>Aeromonadales</taxon>
        <taxon>Succinivibrionaceae</taxon>
        <taxon>Succinatimonas</taxon>
    </lineage>
</organism>
<dbReference type="STRING" id="762983.HMPREF9444_00177"/>
<dbReference type="Gene3D" id="1.10.8.60">
    <property type="match status" value="1"/>
</dbReference>
<dbReference type="GO" id="GO:0006261">
    <property type="term" value="P:DNA-templated DNA replication"/>
    <property type="evidence" value="ECO:0007669"/>
    <property type="project" value="TreeGrafter"/>
</dbReference>
<sequence length="367" mass="40882">MQIFVPVFILSSDDPLLKNDRSSEIYHSYKEKHPDSEYLLFTYSDFASSGQSNLAVLENELIDGGLFTSNKVIKIYLKDIDKTAADVLMLLAKYISKQRDDLQIIIDLPRIAASFNKVSAKPFAEESKKNRKADLRVKDAISYLKNQNAVLEIMYPPSLQEMPGWISSRARRLGLYIDPDAAVFLSSAYEGNLTAIDQCLQIVKMTAKTEKITIKDIFTYFSKDSRFSGFELTDAILDGQGLRALNILNSLCSLEGNSLTTNLPLILSRLDNALSALAAAKTQNLRNAGFQEKTAFFAGFGIRLPQSQNAIMKAALQMPDILINYLNKTLACASKAYSSFDNKAAILCLQRMCVAVNDFSVMNLKEL</sequence>
<dbReference type="NCBIfam" id="TIGR01128">
    <property type="entry name" value="holA"/>
    <property type="match status" value="1"/>
</dbReference>
<dbReference type="Gene3D" id="1.20.272.10">
    <property type="match status" value="1"/>
</dbReference>
<dbReference type="SUPFAM" id="SSF52540">
    <property type="entry name" value="P-loop containing nucleoside triphosphate hydrolases"/>
    <property type="match status" value="1"/>
</dbReference>
<accession>E8LHK4</accession>
<dbReference type="HOGENOM" id="CLU_754242_0_0_6"/>
<evidence type="ECO:0000256" key="5">
    <source>
        <dbReference type="NCBIfam" id="TIGR01128"/>
    </source>
</evidence>
<dbReference type="InterPro" id="IPR005790">
    <property type="entry name" value="DNA_polIII_delta"/>
</dbReference>
<keyword evidence="4" id="KW-0239">DNA-directed DNA polymerase</keyword>
<dbReference type="Proteomes" id="UP000018458">
    <property type="component" value="Unassembled WGS sequence"/>
</dbReference>
<evidence type="ECO:0000256" key="1">
    <source>
        <dbReference type="ARBA" id="ARBA00022679"/>
    </source>
</evidence>
<evidence type="ECO:0000313" key="6">
    <source>
        <dbReference type="EMBL" id="EFY08023.1"/>
    </source>
</evidence>
<dbReference type="Gene3D" id="3.40.50.300">
    <property type="entry name" value="P-loop containing nucleotide triphosphate hydrolases"/>
    <property type="match status" value="1"/>
</dbReference>
<evidence type="ECO:0000256" key="3">
    <source>
        <dbReference type="ARBA" id="ARBA00022705"/>
    </source>
</evidence>
<protein>
    <recommendedName>
        <fullName evidence="5">DNA polymerase III subunit delta</fullName>
        <ecNumber evidence="5">2.7.7.7</ecNumber>
    </recommendedName>
</protein>
<dbReference type="InterPro" id="IPR027417">
    <property type="entry name" value="P-loop_NTPase"/>
</dbReference>
<evidence type="ECO:0000256" key="2">
    <source>
        <dbReference type="ARBA" id="ARBA00022695"/>
    </source>
</evidence>
<name>E8LHK4_SUCHY</name>
<dbReference type="EC" id="2.7.7.7" evidence="5"/>
<dbReference type="CDD" id="cd18138">
    <property type="entry name" value="HLD_clamp_pol_III_delta"/>
    <property type="match status" value="1"/>
</dbReference>
<keyword evidence="1" id="KW-0808">Transferase</keyword>
<keyword evidence="7" id="KW-1185">Reference proteome</keyword>
<keyword evidence="2" id="KW-0548">Nucleotidyltransferase</keyword>